<evidence type="ECO:0008006" key="4">
    <source>
        <dbReference type="Google" id="ProtNLM"/>
    </source>
</evidence>
<protein>
    <recommendedName>
        <fullName evidence="4">No apical meristem-associated C-terminal domain-containing protein</fullName>
    </recommendedName>
</protein>
<evidence type="ECO:0000256" key="1">
    <source>
        <dbReference type="SAM" id="MobiDB-lite"/>
    </source>
</evidence>
<feature type="compositionally biased region" description="Basic and acidic residues" evidence="1">
    <location>
        <begin position="125"/>
        <end position="145"/>
    </location>
</feature>
<sequence length="194" mass="22028">MPQQAAVGRTAMDATNDSERDGCTYKDHYLKLLQKYVKKDVRDRWSSGAAERVTALKAIWANLQALQHDADIDEALAEDKAQPSTCAKPTPTQAAKKHRLLADNVKGKLIREIAMKVYGQKKKSGKEDGGSSSADSDRSSDLDSPRKKKKLSIEDALMLRWEREDKFKTRELKLKEQELDVRRKEVDVRMLELN</sequence>
<feature type="region of interest" description="Disordered" evidence="1">
    <location>
        <begin position="120"/>
        <end position="149"/>
    </location>
</feature>
<comment type="caution">
    <text evidence="2">The sequence shown here is derived from an EMBL/GenBank/DDBJ whole genome shotgun (WGS) entry which is preliminary data.</text>
</comment>
<accession>A0A1D1VL03</accession>
<dbReference type="AlphaFoldDB" id="A0A1D1VL03"/>
<evidence type="ECO:0000313" key="2">
    <source>
        <dbReference type="EMBL" id="GAV00418.1"/>
    </source>
</evidence>
<gene>
    <name evidence="2" type="primary">RvY_11267-1</name>
    <name evidence="2" type="synonym">RvY_11267.1</name>
    <name evidence="2" type="ORF">RvY_11267</name>
</gene>
<evidence type="ECO:0000313" key="3">
    <source>
        <dbReference type="Proteomes" id="UP000186922"/>
    </source>
</evidence>
<organism evidence="2 3">
    <name type="scientific">Ramazzottius varieornatus</name>
    <name type="common">Water bear</name>
    <name type="synonym">Tardigrade</name>
    <dbReference type="NCBI Taxonomy" id="947166"/>
    <lineage>
        <taxon>Eukaryota</taxon>
        <taxon>Metazoa</taxon>
        <taxon>Ecdysozoa</taxon>
        <taxon>Tardigrada</taxon>
        <taxon>Eutardigrada</taxon>
        <taxon>Parachela</taxon>
        <taxon>Hypsibioidea</taxon>
        <taxon>Ramazzottiidae</taxon>
        <taxon>Ramazzottius</taxon>
    </lineage>
</organism>
<dbReference type="Proteomes" id="UP000186922">
    <property type="component" value="Unassembled WGS sequence"/>
</dbReference>
<keyword evidence="3" id="KW-1185">Reference proteome</keyword>
<reference evidence="2 3" key="1">
    <citation type="journal article" date="2016" name="Nat. Commun.">
        <title>Extremotolerant tardigrade genome and improved radiotolerance of human cultured cells by tardigrade-unique protein.</title>
        <authorList>
            <person name="Hashimoto T."/>
            <person name="Horikawa D.D."/>
            <person name="Saito Y."/>
            <person name="Kuwahara H."/>
            <person name="Kozuka-Hata H."/>
            <person name="Shin-I T."/>
            <person name="Minakuchi Y."/>
            <person name="Ohishi K."/>
            <person name="Motoyama A."/>
            <person name="Aizu T."/>
            <person name="Enomoto A."/>
            <person name="Kondo K."/>
            <person name="Tanaka S."/>
            <person name="Hara Y."/>
            <person name="Koshikawa S."/>
            <person name="Sagara H."/>
            <person name="Miura T."/>
            <person name="Yokobori S."/>
            <person name="Miyagawa K."/>
            <person name="Suzuki Y."/>
            <person name="Kubo T."/>
            <person name="Oyama M."/>
            <person name="Kohara Y."/>
            <person name="Fujiyama A."/>
            <person name="Arakawa K."/>
            <person name="Katayama T."/>
            <person name="Toyoda A."/>
            <person name="Kunieda T."/>
        </authorList>
    </citation>
    <scope>NUCLEOTIDE SEQUENCE [LARGE SCALE GENOMIC DNA]</scope>
    <source>
        <strain evidence="2 3">YOKOZUNA-1</strain>
    </source>
</reference>
<name>A0A1D1VL03_RAMVA</name>
<proteinExistence type="predicted"/>
<dbReference type="EMBL" id="BDGG01000006">
    <property type="protein sequence ID" value="GAV00418.1"/>
    <property type="molecule type" value="Genomic_DNA"/>
</dbReference>